<dbReference type="RefSeq" id="WP_368653201.1">
    <property type="nucleotide sequence ID" value="NZ_CP162599.1"/>
</dbReference>
<organism evidence="2">
    <name type="scientific">Ornithinibacillus sp. 4-3</name>
    <dbReference type="NCBI Taxonomy" id="3231488"/>
    <lineage>
        <taxon>Bacteria</taxon>
        <taxon>Bacillati</taxon>
        <taxon>Bacillota</taxon>
        <taxon>Bacilli</taxon>
        <taxon>Bacillales</taxon>
        <taxon>Bacillaceae</taxon>
        <taxon>Ornithinibacillus</taxon>
    </lineage>
</organism>
<evidence type="ECO:0000259" key="1">
    <source>
        <dbReference type="Pfam" id="PF00149"/>
    </source>
</evidence>
<protein>
    <submittedName>
        <fullName evidence="2">Metallophosphoesterase</fullName>
    </submittedName>
</protein>
<reference evidence="2" key="1">
    <citation type="submission" date="2024-07" db="EMBL/GenBank/DDBJ databases">
        <title>Halotolerant mesophilic bacterium Ornithinibacillus sp. 4-3, sp. nov., isolated from soil.</title>
        <authorList>
            <person name="Sidarenka A.V."/>
            <person name="Guliayeva D.E."/>
            <person name="Leanovich S.I."/>
            <person name="Hileuskaya K.S."/>
            <person name="Akhremchuk A.E."/>
            <person name="Sikolenko M.A."/>
            <person name="Valentovich L.N."/>
        </authorList>
    </citation>
    <scope>NUCLEOTIDE SEQUENCE</scope>
    <source>
        <strain evidence="2">4-3</strain>
    </source>
</reference>
<dbReference type="PANTHER" id="PTHR36492:SF2">
    <property type="entry name" value="[ACYL-CARRIER-PROTEIN] PHOSPHODIESTERASE PPTH"/>
    <property type="match status" value="1"/>
</dbReference>
<dbReference type="Pfam" id="PF00149">
    <property type="entry name" value="Metallophos"/>
    <property type="match status" value="1"/>
</dbReference>
<dbReference type="InterPro" id="IPR022302">
    <property type="entry name" value="Phosphoesterase_putative"/>
</dbReference>
<dbReference type="GO" id="GO:0016787">
    <property type="term" value="F:hydrolase activity"/>
    <property type="evidence" value="ECO:0007669"/>
    <property type="project" value="InterPro"/>
</dbReference>
<dbReference type="SUPFAM" id="SSF56300">
    <property type="entry name" value="Metallo-dependent phosphatases"/>
    <property type="match status" value="1"/>
</dbReference>
<dbReference type="PANTHER" id="PTHR36492">
    <property type="match status" value="1"/>
</dbReference>
<evidence type="ECO:0000313" key="2">
    <source>
        <dbReference type="EMBL" id="XDK32513.1"/>
    </source>
</evidence>
<feature type="domain" description="Calcineurin-like phosphoesterase" evidence="1">
    <location>
        <begin position="1"/>
        <end position="232"/>
    </location>
</feature>
<dbReference type="NCBIfam" id="TIGR03729">
    <property type="entry name" value="acc_ester"/>
    <property type="match status" value="1"/>
</dbReference>
<gene>
    <name evidence="2" type="ORF">AB4Y30_16130</name>
</gene>
<accession>A0AB39HQ75</accession>
<proteinExistence type="predicted"/>
<dbReference type="AlphaFoldDB" id="A0AB39HQ75"/>
<dbReference type="InterPro" id="IPR004843">
    <property type="entry name" value="Calcineurin-like_PHP"/>
</dbReference>
<dbReference type="InterPro" id="IPR052963">
    <property type="entry name" value="Pantetheine_PDE"/>
</dbReference>
<dbReference type="Gene3D" id="3.60.21.10">
    <property type="match status" value="1"/>
</dbReference>
<dbReference type="EMBL" id="CP162599">
    <property type="protein sequence ID" value="XDK32513.1"/>
    <property type="molecule type" value="Genomic_DNA"/>
</dbReference>
<sequence>MKIGVISDLHIDANSDEQISIENFEEILANEINEQEIELLLIAGDVSNQATLSHQFIENIKQKTNKPVLFVPGNHDYWSKGQEEKNTNETLAYFKAQEESIIEKPFVINDEWAIVGHSAWYDYTFADRRFSVEELSTGSYNGRVWQDKLNTDWKIDDRSLSKQFAETVHKDLEQMKDKNIIFMTHMVTYRNFGVKLPNPVFDFFNAFIGTSDFNQMLQTYNIKYNIMGHVHYRKREVENGITHICACLGNQKEWHTPDLATEIKHTLQIIQIK</sequence>
<dbReference type="InterPro" id="IPR029052">
    <property type="entry name" value="Metallo-depent_PP-like"/>
</dbReference>
<name>A0AB39HQ75_9BACI</name>